<dbReference type="GO" id="GO:0009279">
    <property type="term" value="C:cell outer membrane"/>
    <property type="evidence" value="ECO:0007669"/>
    <property type="project" value="UniProtKB-SubCell"/>
</dbReference>
<dbReference type="InterPro" id="IPR023996">
    <property type="entry name" value="TonB-dep_OMP_SusC/RagA"/>
</dbReference>
<keyword evidence="12" id="KW-1185">Reference proteome</keyword>
<dbReference type="OrthoDB" id="9768177at2"/>
<dbReference type="EMBL" id="PVTE01000011">
    <property type="protein sequence ID" value="PRY36978.1"/>
    <property type="molecule type" value="Genomic_DNA"/>
</dbReference>
<dbReference type="InterPro" id="IPR012910">
    <property type="entry name" value="Plug_dom"/>
</dbReference>
<dbReference type="AlphaFoldDB" id="A0A2T0SUA4"/>
<name>A0A2T0SUA4_9BACT</name>
<dbReference type="Pfam" id="PF13715">
    <property type="entry name" value="CarbopepD_reg_2"/>
    <property type="match status" value="1"/>
</dbReference>
<evidence type="ECO:0000256" key="5">
    <source>
        <dbReference type="ARBA" id="ARBA00023136"/>
    </source>
</evidence>
<dbReference type="InterPro" id="IPR023997">
    <property type="entry name" value="TonB-dep_OMP_SusC/RagA_CS"/>
</dbReference>
<feature type="domain" description="TonB-dependent receptor plug" evidence="10">
    <location>
        <begin position="116"/>
        <end position="219"/>
    </location>
</feature>
<comment type="caution">
    <text evidence="11">The sequence shown here is derived from an EMBL/GenBank/DDBJ whole genome shotgun (WGS) entry which is preliminary data.</text>
</comment>
<keyword evidence="5 7" id="KW-0472">Membrane</keyword>
<gene>
    <name evidence="11" type="ORF">CLV58_11115</name>
</gene>
<proteinExistence type="inferred from homology"/>
<dbReference type="InterPro" id="IPR039426">
    <property type="entry name" value="TonB-dep_rcpt-like"/>
</dbReference>
<dbReference type="SUPFAM" id="SSF49464">
    <property type="entry name" value="Carboxypeptidase regulatory domain-like"/>
    <property type="match status" value="1"/>
</dbReference>
<dbReference type="PROSITE" id="PS52016">
    <property type="entry name" value="TONB_DEPENDENT_REC_3"/>
    <property type="match status" value="1"/>
</dbReference>
<evidence type="ECO:0000256" key="6">
    <source>
        <dbReference type="ARBA" id="ARBA00023237"/>
    </source>
</evidence>
<dbReference type="InterPro" id="IPR036942">
    <property type="entry name" value="Beta-barrel_TonB_sf"/>
</dbReference>
<evidence type="ECO:0000256" key="9">
    <source>
        <dbReference type="SAM" id="SignalP"/>
    </source>
</evidence>
<organism evidence="11 12">
    <name type="scientific">Spirosoma oryzae</name>
    <dbReference type="NCBI Taxonomy" id="1469603"/>
    <lineage>
        <taxon>Bacteria</taxon>
        <taxon>Pseudomonadati</taxon>
        <taxon>Bacteroidota</taxon>
        <taxon>Cytophagia</taxon>
        <taxon>Cytophagales</taxon>
        <taxon>Cytophagaceae</taxon>
        <taxon>Spirosoma</taxon>
    </lineage>
</organism>
<keyword evidence="2 7" id="KW-0813">Transport</keyword>
<dbReference type="NCBIfam" id="TIGR04056">
    <property type="entry name" value="OMP_RagA_SusC"/>
    <property type="match status" value="1"/>
</dbReference>
<dbReference type="NCBIfam" id="TIGR04057">
    <property type="entry name" value="SusC_RagA_signa"/>
    <property type="match status" value="1"/>
</dbReference>
<evidence type="ECO:0000256" key="3">
    <source>
        <dbReference type="ARBA" id="ARBA00022452"/>
    </source>
</evidence>
<evidence type="ECO:0000256" key="2">
    <source>
        <dbReference type="ARBA" id="ARBA00022448"/>
    </source>
</evidence>
<keyword evidence="3 7" id="KW-1134">Transmembrane beta strand</keyword>
<dbReference type="RefSeq" id="WP_106138465.1">
    <property type="nucleotide sequence ID" value="NZ_PVTE01000011.1"/>
</dbReference>
<dbReference type="Gene3D" id="2.40.170.20">
    <property type="entry name" value="TonB-dependent receptor, beta-barrel domain"/>
    <property type="match status" value="1"/>
</dbReference>
<dbReference type="SUPFAM" id="SSF56935">
    <property type="entry name" value="Porins"/>
    <property type="match status" value="1"/>
</dbReference>
<evidence type="ECO:0000259" key="10">
    <source>
        <dbReference type="Pfam" id="PF07715"/>
    </source>
</evidence>
<keyword evidence="9" id="KW-0732">Signal</keyword>
<dbReference type="Gene3D" id="2.60.40.1120">
    <property type="entry name" value="Carboxypeptidase-like, regulatory domain"/>
    <property type="match status" value="1"/>
</dbReference>
<feature type="region of interest" description="Disordered" evidence="8">
    <location>
        <begin position="399"/>
        <end position="424"/>
    </location>
</feature>
<feature type="signal peptide" evidence="9">
    <location>
        <begin position="1"/>
        <end position="20"/>
    </location>
</feature>
<comment type="subcellular location">
    <subcellularLocation>
        <location evidence="1 7">Cell outer membrane</location>
        <topology evidence="1 7">Multi-pass membrane protein</topology>
    </subcellularLocation>
</comment>
<comment type="similarity">
    <text evidence="7">Belongs to the TonB-dependent receptor family.</text>
</comment>
<dbReference type="InterPro" id="IPR037066">
    <property type="entry name" value="Plug_dom_sf"/>
</dbReference>
<feature type="compositionally biased region" description="Low complexity" evidence="8">
    <location>
        <begin position="414"/>
        <end position="424"/>
    </location>
</feature>
<feature type="chain" id="PRO_5015723733" evidence="9">
    <location>
        <begin position="21"/>
        <end position="1079"/>
    </location>
</feature>
<dbReference type="Pfam" id="PF07715">
    <property type="entry name" value="Plug"/>
    <property type="match status" value="1"/>
</dbReference>
<dbReference type="InterPro" id="IPR008969">
    <property type="entry name" value="CarboxyPept-like_regulatory"/>
</dbReference>
<dbReference type="Proteomes" id="UP000238375">
    <property type="component" value="Unassembled WGS sequence"/>
</dbReference>
<dbReference type="Gene3D" id="2.170.130.10">
    <property type="entry name" value="TonB-dependent receptor, plug domain"/>
    <property type="match status" value="1"/>
</dbReference>
<reference evidence="11 12" key="1">
    <citation type="submission" date="2018-03" db="EMBL/GenBank/DDBJ databases">
        <title>Genomic Encyclopedia of Archaeal and Bacterial Type Strains, Phase II (KMG-II): from individual species to whole genera.</title>
        <authorList>
            <person name="Goeker M."/>
        </authorList>
    </citation>
    <scope>NUCLEOTIDE SEQUENCE [LARGE SCALE GENOMIC DNA]</scope>
    <source>
        <strain evidence="11 12">DSM 28354</strain>
    </source>
</reference>
<accession>A0A2T0SUA4</accession>
<keyword evidence="6 7" id="KW-0998">Cell outer membrane</keyword>
<evidence type="ECO:0000256" key="4">
    <source>
        <dbReference type="ARBA" id="ARBA00022692"/>
    </source>
</evidence>
<evidence type="ECO:0000256" key="1">
    <source>
        <dbReference type="ARBA" id="ARBA00004571"/>
    </source>
</evidence>
<evidence type="ECO:0000313" key="11">
    <source>
        <dbReference type="EMBL" id="PRY36978.1"/>
    </source>
</evidence>
<evidence type="ECO:0000256" key="7">
    <source>
        <dbReference type="PROSITE-ProRule" id="PRU01360"/>
    </source>
</evidence>
<evidence type="ECO:0000256" key="8">
    <source>
        <dbReference type="SAM" id="MobiDB-lite"/>
    </source>
</evidence>
<keyword evidence="4 7" id="KW-0812">Transmembrane</keyword>
<protein>
    <submittedName>
        <fullName evidence="11">TonB-linked SusC/RagA family outer membrane protein</fullName>
    </submittedName>
</protein>
<sequence length="1079" mass="117395">MRKFLLTQFLLCLFAIPLLAQERIVSGKVTSSEDGSTLPGVNITVKGTSRGATTDANGTYRLNAAAGSTLVFSFIGFVTQEIAIGNRTSLDVRLVADASQLNEVVVTALGIARDKKALNYAAQEVKADKLNFARDQNVGNALAGKVAGVQVLGQSGAKFGNPSIRIRGINSLTGSDPLYVVDGTPTDISQVNMDDVDNLTVLKGPSATALYGNRASAGVIVITTKRAKAGETRLDINHSTTLDMVALLPKYQNEYGGGYSQDWETFQYDPSIHPASWSSFNGQKILDYSADESWGPRMDGSLHRSAFSWQQGPEFGQLTPFSPQPNNVRDFFNKPISNNTNIAFAKGSDNFQSRISYTHIINNGIIPNSSQSRDYVSAKNSITFAKNLTANLNFNYTSTNTKNQPADRYGSSGGTSPSNSGLTGTNAPVTIGSTILNGTNQTIGSFNQWFQRQLRIEDLRNYKNPDGTFRSWNIGGPLDPSPKYWDSPFTQAYENTNTNRSDRLFGDIGLTYQILPSLRATATVRRDQNAFYQQGRIAIGTLNEGKLGGFSALNTNSRENNYELLVNYNQNIKDLSIVANAGGNIRYNRTDVLFQSTVGGLSAPNFYNIAASINRPTVNNFLFERQVNSVFGNVSVGYRDFIFVEASIRNDWSSTLPKGNNSYLYPSVSAGLVFTDLLPKNNILSYGKVRAGYAQAGTDVGPYQTALAYTAGTPYGNSATAFLPGTLPNANLLPGLSSSYEGGIDLRFLRNRIGVEFTAYRNDNKNQIIPLPVASTSGYSNAVVNAGLIQTSGLELHIYANPIKNPNGFTWEFDINADRNQSKVVTLANGLDNYQIDGPQWRTLTLNARAGQDWGALYGQGIMKDANGNNMVYAATDANIKAGTAGLYIKQDNVYLGSVLPKFKGGWLNTFTYKNLSLRVNTDFVVGGKFFSTTKMFNAYSGLGAETAGLNELGNPLRNDPATGGGVLLSGVTEDGRPNTTRVDAQNLYENWLFALNERWIYDKTYIKLREVSFGYNIPTRLLGNKVKSANVSLIARNPLLIYSAIGGGIDISESETLWYEGGQLPPVRSFGVNVRFGF</sequence>
<evidence type="ECO:0000313" key="12">
    <source>
        <dbReference type="Proteomes" id="UP000238375"/>
    </source>
</evidence>